<feature type="transmembrane region" description="Helical" evidence="7">
    <location>
        <begin position="365"/>
        <end position="386"/>
    </location>
</feature>
<evidence type="ECO:0000256" key="5">
    <source>
        <dbReference type="ARBA" id="ARBA00023136"/>
    </source>
</evidence>
<reference evidence="8 9" key="1">
    <citation type="submission" date="2019-06" db="EMBL/GenBank/DDBJ databases">
        <title>Whole genome shotgun sequence of Glutamicibacter nicotianae NBRC 14234.</title>
        <authorList>
            <person name="Hosoyama A."/>
            <person name="Uohara A."/>
            <person name="Ohji S."/>
            <person name="Ichikawa N."/>
        </authorList>
    </citation>
    <scope>NUCLEOTIDE SEQUENCE [LARGE SCALE GENOMIC DNA]</scope>
    <source>
        <strain evidence="8 9">NBRC 14234</strain>
    </source>
</reference>
<gene>
    <name evidence="8" type="primary">mntH</name>
    <name evidence="8" type="ORF">ANI01nite_14360</name>
</gene>
<evidence type="ECO:0000256" key="2">
    <source>
        <dbReference type="ARBA" id="ARBA00022448"/>
    </source>
</evidence>
<comment type="caution">
    <text evidence="8">The sequence shown here is derived from an EMBL/GenBank/DDBJ whole genome shotgun (WGS) entry which is preliminary data.</text>
</comment>
<feature type="transmembrane region" description="Helical" evidence="7">
    <location>
        <begin position="68"/>
        <end position="86"/>
    </location>
</feature>
<organism evidence="8 9">
    <name type="scientific">Glutamicibacter nicotianae</name>
    <name type="common">Arthrobacter nicotianae</name>
    <dbReference type="NCBI Taxonomy" id="37929"/>
    <lineage>
        <taxon>Bacteria</taxon>
        <taxon>Bacillati</taxon>
        <taxon>Actinomycetota</taxon>
        <taxon>Actinomycetes</taxon>
        <taxon>Micrococcales</taxon>
        <taxon>Micrococcaceae</taxon>
        <taxon>Glutamicibacter</taxon>
    </lineage>
</organism>
<evidence type="ECO:0000313" key="9">
    <source>
        <dbReference type="Proteomes" id="UP000316242"/>
    </source>
</evidence>
<comment type="subcellular location">
    <subcellularLocation>
        <location evidence="1">Membrane</location>
        <topology evidence="1">Multi-pass membrane protein</topology>
    </subcellularLocation>
</comment>
<dbReference type="Proteomes" id="UP000316242">
    <property type="component" value="Unassembled WGS sequence"/>
</dbReference>
<dbReference type="Pfam" id="PF01566">
    <property type="entry name" value="Nramp"/>
    <property type="match status" value="1"/>
</dbReference>
<feature type="transmembrane region" description="Helical" evidence="7">
    <location>
        <begin position="107"/>
        <end position="126"/>
    </location>
</feature>
<keyword evidence="2" id="KW-0813">Transport</keyword>
<protein>
    <submittedName>
        <fullName evidence="8">Manganese transporter</fullName>
    </submittedName>
</protein>
<keyword evidence="9" id="KW-1185">Reference proteome</keyword>
<feature type="transmembrane region" description="Helical" evidence="7">
    <location>
        <begin position="338"/>
        <end position="359"/>
    </location>
</feature>
<dbReference type="EMBL" id="BJNE01000004">
    <property type="protein sequence ID" value="GEC12233.1"/>
    <property type="molecule type" value="Genomic_DNA"/>
</dbReference>
<evidence type="ECO:0000256" key="6">
    <source>
        <dbReference type="SAM" id="MobiDB-lite"/>
    </source>
</evidence>
<feature type="transmembrane region" description="Helical" evidence="7">
    <location>
        <begin position="146"/>
        <end position="165"/>
    </location>
</feature>
<accession>A0ABQ0RKA4</accession>
<dbReference type="InterPro" id="IPR001046">
    <property type="entry name" value="NRAMP_fam"/>
</dbReference>
<evidence type="ECO:0000313" key="8">
    <source>
        <dbReference type="EMBL" id="GEC12233.1"/>
    </source>
</evidence>
<evidence type="ECO:0000256" key="7">
    <source>
        <dbReference type="SAM" id="Phobius"/>
    </source>
</evidence>
<feature type="transmembrane region" description="Helical" evidence="7">
    <location>
        <begin position="30"/>
        <end position="48"/>
    </location>
</feature>
<proteinExistence type="predicted"/>
<feature type="region of interest" description="Disordered" evidence="6">
    <location>
        <begin position="1"/>
        <end position="27"/>
    </location>
</feature>
<dbReference type="Gene3D" id="1.20.1740.10">
    <property type="entry name" value="Amino acid/polyamine transporter I"/>
    <property type="match status" value="1"/>
</dbReference>
<evidence type="ECO:0000256" key="3">
    <source>
        <dbReference type="ARBA" id="ARBA00022692"/>
    </source>
</evidence>
<feature type="transmembrane region" description="Helical" evidence="7">
    <location>
        <begin position="406"/>
        <end position="426"/>
    </location>
</feature>
<dbReference type="RefSeq" id="WP_218024309.1">
    <property type="nucleotide sequence ID" value="NZ_BAAAWM010000001.1"/>
</dbReference>
<name>A0ABQ0RKA4_GLUNI</name>
<keyword evidence="5 7" id="KW-0472">Membrane</keyword>
<sequence>MSKETLNMPQELDGRAESTPPKSPKPRSGIMRHLALMGPAFVAGAWQFGPGNLTSAVQAGSKYQYTLIWVIIVSTILMIFITDMSVRLGIKSPVSLVTTIKDHLGTFWGVLSGIGVFLITLCFSVGNAIGTGLGLSLVVPHTSPMMWTIICSIAVFAILFLKGVYNIVEKALIIAIALMSVSFIVSAFISKADWAVAASGVIPTIPEGGWMLVIALVGTNFSMNAAFYASYATKERNRREDQYREITIADTVPGIVAPGVMTCLVIIVAAAVLGHTGEAATSIQSLATIFEPLAGPVGSYIFSLGFAASAFSSMIPNAIAGGTALSDAFGRGPHPSTVVGRIGSTAILSVGLVVSLVFTSSPVQLIVLAQALTVFIAPLLCILIIIMSNKKQLMGSLATKWWQNSIALIGFISVLALSIRLIINFAT</sequence>
<dbReference type="PANTHER" id="PTHR11706">
    <property type="entry name" value="SOLUTE CARRIER PROTEIN FAMILY 11 MEMBER"/>
    <property type="match status" value="1"/>
</dbReference>
<evidence type="ECO:0000256" key="1">
    <source>
        <dbReference type="ARBA" id="ARBA00004141"/>
    </source>
</evidence>
<evidence type="ECO:0000256" key="4">
    <source>
        <dbReference type="ARBA" id="ARBA00022989"/>
    </source>
</evidence>
<feature type="transmembrane region" description="Helical" evidence="7">
    <location>
        <begin position="172"/>
        <end position="190"/>
    </location>
</feature>
<feature type="transmembrane region" description="Helical" evidence="7">
    <location>
        <begin position="210"/>
        <end position="231"/>
    </location>
</feature>
<dbReference type="NCBIfam" id="NF037982">
    <property type="entry name" value="Nramp_1"/>
    <property type="match status" value="1"/>
</dbReference>
<keyword evidence="3 7" id="KW-0812">Transmembrane</keyword>
<keyword evidence="4 7" id="KW-1133">Transmembrane helix</keyword>
<feature type="transmembrane region" description="Helical" evidence="7">
    <location>
        <begin position="252"/>
        <end position="273"/>
    </location>
</feature>
<dbReference type="PANTHER" id="PTHR11706:SF33">
    <property type="entry name" value="NATURAL RESISTANCE-ASSOCIATED MACROPHAGE PROTEIN 2"/>
    <property type="match status" value="1"/>
</dbReference>
<feature type="transmembrane region" description="Helical" evidence="7">
    <location>
        <begin position="300"/>
        <end position="326"/>
    </location>
</feature>